<dbReference type="Gene3D" id="2.60.40.2030">
    <property type="match status" value="1"/>
</dbReference>
<feature type="signal peptide" evidence="4">
    <location>
        <begin position="1"/>
        <end position="23"/>
    </location>
</feature>
<evidence type="ECO:0000313" key="7">
    <source>
        <dbReference type="Proteomes" id="UP000276603"/>
    </source>
</evidence>
<dbReference type="Pfam" id="PF16819">
    <property type="entry name" value="DUF5074"/>
    <property type="match status" value="1"/>
</dbReference>
<dbReference type="InterPro" id="IPR003644">
    <property type="entry name" value="Calx_beta"/>
</dbReference>
<organism evidence="6 7">
    <name type="scientific">Ulvibacterium marinum</name>
    <dbReference type="NCBI Taxonomy" id="2419782"/>
    <lineage>
        <taxon>Bacteria</taxon>
        <taxon>Pseudomonadati</taxon>
        <taxon>Bacteroidota</taxon>
        <taxon>Flavobacteriia</taxon>
        <taxon>Flavobacteriales</taxon>
        <taxon>Flavobacteriaceae</taxon>
        <taxon>Ulvibacterium</taxon>
    </lineage>
</organism>
<evidence type="ECO:0000256" key="1">
    <source>
        <dbReference type="ARBA" id="ARBA00022729"/>
    </source>
</evidence>
<dbReference type="Gene3D" id="2.130.10.10">
    <property type="entry name" value="YVTN repeat-like/Quinoprotein amine dehydrogenase"/>
    <property type="match status" value="1"/>
</dbReference>
<comment type="caution">
    <text evidence="6">The sequence shown here is derived from an EMBL/GenBank/DDBJ whole genome shotgun (WGS) entry which is preliminary data.</text>
</comment>
<dbReference type="SUPFAM" id="SSF50969">
    <property type="entry name" value="YVTN repeat-like/Quinoprotein amine dehydrogenase"/>
    <property type="match status" value="1"/>
</dbReference>
<dbReference type="InterPro" id="IPR011964">
    <property type="entry name" value="YVTN_b-propeller_repeat"/>
</dbReference>
<dbReference type="SUPFAM" id="SSF141072">
    <property type="entry name" value="CalX-like"/>
    <property type="match status" value="1"/>
</dbReference>
<dbReference type="PANTHER" id="PTHR47197:SF3">
    <property type="entry name" value="DIHYDRO-HEME D1 DEHYDROGENASE"/>
    <property type="match status" value="1"/>
</dbReference>
<keyword evidence="7" id="KW-1185">Reference proteome</keyword>
<keyword evidence="2" id="KW-0677">Repeat</keyword>
<evidence type="ECO:0000256" key="2">
    <source>
        <dbReference type="ARBA" id="ARBA00022737"/>
    </source>
</evidence>
<name>A0A3B0C5C1_9FLAO</name>
<sequence>MMKKSRFFMITAMAGLLFTSCSDDDNDTPFAPGVGISVSGDTFSEAEGPVTLTFTSTEAFGTDVVLTYEVTGSATSGEDFGALPGTLTLATGETSTTLELTLNDDDEVESSEAIIITLTAVDGGTDFIGSANSLTLTLTDNDSFPFENGILVLHEGNFGAGNASVSFVNDDLSLVQNGIFKEVNEVDAWGDTAQSMTFNGDMAYIVVNNSQKIEVVDRYTFESVGTIGGPGETDFLNPRYMAVANGKGYVTNWGDGSNPDDDFVAVLNLDNNTVESTIAVAEGPERILAKDDVLYVAHQGGFGQNNIVSVIDAVTNAVTTTITVADRPNSMQLVNDELWVLSGGNPAWTGNETAGQLDKVNTTSNTVETTLTFAQTEHPGFLSQNDDNLYYYMSSSIFSMGVTDTALPTAADITDLNFYDMSINEGKLFGVDAKNFLSNGSLEVYDLGDNSLLTSEEVSIIPTGVYFNGDFDF</sequence>
<dbReference type="InterPro" id="IPR031815">
    <property type="entry name" value="DUF5074"/>
</dbReference>
<dbReference type="InterPro" id="IPR051200">
    <property type="entry name" value="Host-pathogen_enzymatic-act"/>
</dbReference>
<dbReference type="NCBIfam" id="TIGR02276">
    <property type="entry name" value="beta_rpt_yvtn"/>
    <property type="match status" value="1"/>
</dbReference>
<dbReference type="InterPro" id="IPR011044">
    <property type="entry name" value="Quino_amine_DH_bsu"/>
</dbReference>
<dbReference type="PANTHER" id="PTHR47197">
    <property type="entry name" value="PROTEIN NIRF"/>
    <property type="match status" value="1"/>
</dbReference>
<evidence type="ECO:0000313" key="6">
    <source>
        <dbReference type="EMBL" id="RKN81585.1"/>
    </source>
</evidence>
<evidence type="ECO:0000259" key="5">
    <source>
        <dbReference type="Pfam" id="PF03160"/>
    </source>
</evidence>
<dbReference type="GO" id="GO:0007154">
    <property type="term" value="P:cell communication"/>
    <property type="evidence" value="ECO:0007669"/>
    <property type="project" value="InterPro"/>
</dbReference>
<dbReference type="EMBL" id="RBCJ01000002">
    <property type="protein sequence ID" value="RKN81585.1"/>
    <property type="molecule type" value="Genomic_DNA"/>
</dbReference>
<protein>
    <submittedName>
        <fullName evidence="6">YncE family protein</fullName>
    </submittedName>
</protein>
<reference evidence="6 7" key="1">
    <citation type="submission" date="2018-10" db="EMBL/GenBank/DDBJ databases">
        <title>Ulvibacterium marinum gen. nov., sp. nov., a novel marine bacterium of the family Flavobacteriaceae, isolated from a culture of the green alga Ulva prolifera.</title>
        <authorList>
            <person name="Zhang Z."/>
        </authorList>
    </citation>
    <scope>NUCLEOTIDE SEQUENCE [LARGE SCALE GENOMIC DNA]</scope>
    <source>
        <strain evidence="6 7">CCMM003</strain>
    </source>
</reference>
<evidence type="ECO:0000256" key="4">
    <source>
        <dbReference type="SAM" id="SignalP"/>
    </source>
</evidence>
<proteinExistence type="predicted"/>
<feature type="chain" id="PRO_5017204624" evidence="4">
    <location>
        <begin position="24"/>
        <end position="473"/>
    </location>
</feature>
<gene>
    <name evidence="6" type="ORF">D7Z94_11805</name>
</gene>
<dbReference type="PROSITE" id="PS51257">
    <property type="entry name" value="PROKAR_LIPOPROTEIN"/>
    <property type="match status" value="1"/>
</dbReference>
<evidence type="ECO:0000256" key="3">
    <source>
        <dbReference type="ARBA" id="ARBA00022837"/>
    </source>
</evidence>
<dbReference type="Proteomes" id="UP000276603">
    <property type="component" value="Unassembled WGS sequence"/>
</dbReference>
<dbReference type="InterPro" id="IPR038081">
    <property type="entry name" value="CalX-like_sf"/>
</dbReference>
<dbReference type="GO" id="GO:0016020">
    <property type="term" value="C:membrane"/>
    <property type="evidence" value="ECO:0007669"/>
    <property type="project" value="InterPro"/>
</dbReference>
<dbReference type="Pfam" id="PF03160">
    <property type="entry name" value="Calx-beta"/>
    <property type="match status" value="1"/>
</dbReference>
<dbReference type="AlphaFoldDB" id="A0A3B0C5C1"/>
<dbReference type="InterPro" id="IPR015943">
    <property type="entry name" value="WD40/YVTN_repeat-like_dom_sf"/>
</dbReference>
<keyword evidence="3" id="KW-0106">Calcium</keyword>
<feature type="domain" description="Calx-beta" evidence="5">
    <location>
        <begin position="42"/>
        <end position="142"/>
    </location>
</feature>
<keyword evidence="1 4" id="KW-0732">Signal</keyword>
<accession>A0A3B0C5C1</accession>